<dbReference type="Proteomes" id="UP000078541">
    <property type="component" value="Unassembled WGS sequence"/>
</dbReference>
<evidence type="ECO:0000313" key="2">
    <source>
        <dbReference type="EMBL" id="KYN38590.1"/>
    </source>
</evidence>
<reference evidence="2 3" key="1">
    <citation type="submission" date="2016-03" db="EMBL/GenBank/DDBJ databases">
        <title>Trachymyrmex septentrionalis WGS genome.</title>
        <authorList>
            <person name="Nygaard S."/>
            <person name="Hu H."/>
            <person name="Boomsma J."/>
            <person name="Zhang G."/>
        </authorList>
    </citation>
    <scope>NUCLEOTIDE SEQUENCE [LARGE SCALE GENOMIC DNA]</scope>
    <source>
        <strain evidence="2">Tsep2-gDNA-1</strain>
        <tissue evidence="2">Whole body</tissue>
    </source>
</reference>
<keyword evidence="3" id="KW-1185">Reference proteome</keyword>
<dbReference type="AlphaFoldDB" id="A0A195FD57"/>
<accession>A0A195FD57</accession>
<sequence length="125" mass="13664">MESWVSRIARKATATHIQLTLTSPSAHVSPGNIITGRETRHSPLVKKKKSLRLEHAFARTVEKAGGAPVATAGWRLVAVAEQLSLDGTLENKNNPAQRDMCEEEKERVRKEEQEKGETPDGAAGL</sequence>
<organism evidence="2 3">
    <name type="scientific">Trachymyrmex septentrionalis</name>
    <dbReference type="NCBI Taxonomy" id="34720"/>
    <lineage>
        <taxon>Eukaryota</taxon>
        <taxon>Metazoa</taxon>
        <taxon>Ecdysozoa</taxon>
        <taxon>Arthropoda</taxon>
        <taxon>Hexapoda</taxon>
        <taxon>Insecta</taxon>
        <taxon>Pterygota</taxon>
        <taxon>Neoptera</taxon>
        <taxon>Endopterygota</taxon>
        <taxon>Hymenoptera</taxon>
        <taxon>Apocrita</taxon>
        <taxon>Aculeata</taxon>
        <taxon>Formicoidea</taxon>
        <taxon>Formicidae</taxon>
        <taxon>Myrmicinae</taxon>
        <taxon>Trachymyrmex</taxon>
    </lineage>
</organism>
<feature type="compositionally biased region" description="Basic and acidic residues" evidence="1">
    <location>
        <begin position="104"/>
        <end position="118"/>
    </location>
</feature>
<evidence type="ECO:0000313" key="3">
    <source>
        <dbReference type="Proteomes" id="UP000078541"/>
    </source>
</evidence>
<gene>
    <name evidence="2" type="ORF">ALC56_07073</name>
</gene>
<protein>
    <submittedName>
        <fullName evidence="2">Uncharacterized protein</fullName>
    </submittedName>
</protein>
<name>A0A195FD57_9HYME</name>
<feature type="region of interest" description="Disordered" evidence="1">
    <location>
        <begin position="87"/>
        <end position="125"/>
    </location>
</feature>
<proteinExistence type="predicted"/>
<dbReference type="EMBL" id="KQ981656">
    <property type="protein sequence ID" value="KYN38590.1"/>
    <property type="molecule type" value="Genomic_DNA"/>
</dbReference>
<evidence type="ECO:0000256" key="1">
    <source>
        <dbReference type="SAM" id="MobiDB-lite"/>
    </source>
</evidence>